<dbReference type="Proteomes" id="UP000314294">
    <property type="component" value="Unassembled WGS sequence"/>
</dbReference>
<feature type="compositionally biased region" description="Basic and acidic residues" evidence="1">
    <location>
        <begin position="46"/>
        <end position="56"/>
    </location>
</feature>
<sequence>MEHDGVRAQRFSSIPSPLCRSPSDPTAPTLSRSRPPFVRRAECFHLPRRRDHDSPLTHRAPLSVSAGDPSGVDATTSFLRSRPTSPAPAKPGRRGAEAAADI</sequence>
<feature type="compositionally biased region" description="Polar residues" evidence="1">
    <location>
        <begin position="73"/>
        <end position="84"/>
    </location>
</feature>
<feature type="compositionally biased region" description="Polar residues" evidence="1">
    <location>
        <begin position="23"/>
        <end position="32"/>
    </location>
</feature>
<comment type="caution">
    <text evidence="2">The sequence shown here is derived from an EMBL/GenBank/DDBJ whole genome shotgun (WGS) entry which is preliminary data.</text>
</comment>
<evidence type="ECO:0000313" key="3">
    <source>
        <dbReference type="Proteomes" id="UP000314294"/>
    </source>
</evidence>
<protein>
    <submittedName>
        <fullName evidence="2">Uncharacterized protein</fullName>
    </submittedName>
</protein>
<gene>
    <name evidence="2" type="ORF">EYF80_037015</name>
</gene>
<proteinExistence type="predicted"/>
<name>A0A4Z2GJ81_9TELE</name>
<accession>A0A4Z2GJ81</accession>
<feature type="region of interest" description="Disordered" evidence="1">
    <location>
        <begin position="46"/>
        <end position="102"/>
    </location>
</feature>
<reference evidence="2 3" key="1">
    <citation type="submission" date="2019-03" db="EMBL/GenBank/DDBJ databases">
        <title>First draft genome of Liparis tanakae, snailfish: a comprehensive survey of snailfish specific genes.</title>
        <authorList>
            <person name="Kim W."/>
            <person name="Song I."/>
            <person name="Jeong J.-H."/>
            <person name="Kim D."/>
            <person name="Kim S."/>
            <person name="Ryu S."/>
            <person name="Song J.Y."/>
            <person name="Lee S.K."/>
        </authorList>
    </citation>
    <scope>NUCLEOTIDE SEQUENCE [LARGE SCALE GENOMIC DNA]</scope>
    <source>
        <tissue evidence="2">Muscle</tissue>
    </source>
</reference>
<evidence type="ECO:0000256" key="1">
    <source>
        <dbReference type="SAM" id="MobiDB-lite"/>
    </source>
</evidence>
<feature type="region of interest" description="Disordered" evidence="1">
    <location>
        <begin position="1"/>
        <end position="34"/>
    </location>
</feature>
<dbReference type="AlphaFoldDB" id="A0A4Z2GJ81"/>
<keyword evidence="3" id="KW-1185">Reference proteome</keyword>
<organism evidence="2 3">
    <name type="scientific">Liparis tanakae</name>
    <name type="common">Tanaka's snailfish</name>
    <dbReference type="NCBI Taxonomy" id="230148"/>
    <lineage>
        <taxon>Eukaryota</taxon>
        <taxon>Metazoa</taxon>
        <taxon>Chordata</taxon>
        <taxon>Craniata</taxon>
        <taxon>Vertebrata</taxon>
        <taxon>Euteleostomi</taxon>
        <taxon>Actinopterygii</taxon>
        <taxon>Neopterygii</taxon>
        <taxon>Teleostei</taxon>
        <taxon>Neoteleostei</taxon>
        <taxon>Acanthomorphata</taxon>
        <taxon>Eupercaria</taxon>
        <taxon>Perciformes</taxon>
        <taxon>Cottioidei</taxon>
        <taxon>Cottales</taxon>
        <taxon>Liparidae</taxon>
        <taxon>Liparis</taxon>
    </lineage>
</organism>
<evidence type="ECO:0000313" key="2">
    <source>
        <dbReference type="EMBL" id="TNN52782.1"/>
    </source>
</evidence>
<dbReference type="EMBL" id="SRLO01000536">
    <property type="protein sequence ID" value="TNN52782.1"/>
    <property type="molecule type" value="Genomic_DNA"/>
</dbReference>